<evidence type="ECO:0000256" key="3">
    <source>
        <dbReference type="ARBA" id="ARBA00022679"/>
    </source>
</evidence>
<dbReference type="PIRSF" id="PIRSF003085">
    <property type="entry name" value="CMAS"/>
    <property type="match status" value="1"/>
</dbReference>
<organism evidence="6 7">
    <name type="scientific">Pseudoxanthomonas daejeonensis</name>
    <dbReference type="NCBI Taxonomy" id="266062"/>
    <lineage>
        <taxon>Bacteria</taxon>
        <taxon>Pseudomonadati</taxon>
        <taxon>Pseudomonadota</taxon>
        <taxon>Gammaproteobacteria</taxon>
        <taxon>Lysobacterales</taxon>
        <taxon>Lysobacteraceae</taxon>
        <taxon>Pseudoxanthomonas</taxon>
    </lineage>
</organism>
<evidence type="ECO:0000313" key="7">
    <source>
        <dbReference type="Proteomes" id="UP000788419"/>
    </source>
</evidence>
<sequence>MPGADSRARRRIEALLGEAGVRIGGNRDWDLQVHDEHLYARLLAQGSLGLGESYMDGWWDARSLDGLLCQLMQARLDQRVHGLAEIGDALLARLSNRQSRGRSGEVGRRHYDLGNDLYAAMLGRRLVYSCGYWREADGLDAAQEAKLDLVCRKLELRPGMRVLDIGCGWGEALKYAVERYGVSGVGVTISQAQADYASRLCAGLPVQIRLQDYRDLREPFDAAFSIGMFEHVGVRNYRGYFEVVRRCLPDQALFLLHTIGGNISSNHTDPWIARYIFPNSMLPSAAQVARASEGLFVVEDWHNFGSDYDRTLQAWRANIEAAWDRLDPRYDERFRRMWRFYLSASMAAFRSRRTQLWQVVMSPRGVPGGYVAPR</sequence>
<name>A0ABQ6Z5M8_9GAMM</name>
<dbReference type="Pfam" id="PF02353">
    <property type="entry name" value="CMAS"/>
    <property type="match status" value="1"/>
</dbReference>
<dbReference type="InterPro" id="IPR029063">
    <property type="entry name" value="SAM-dependent_MTases_sf"/>
</dbReference>
<keyword evidence="4" id="KW-0949">S-adenosyl-L-methionine</keyword>
<dbReference type="PANTHER" id="PTHR43667">
    <property type="entry name" value="CYCLOPROPANE-FATTY-ACYL-PHOSPHOLIPID SYNTHASE"/>
    <property type="match status" value="1"/>
</dbReference>
<dbReference type="InterPro" id="IPR050723">
    <property type="entry name" value="CFA/CMAS"/>
</dbReference>
<comment type="similarity">
    <text evidence="1">Belongs to the CFA/CMAS family.</text>
</comment>
<evidence type="ECO:0000313" key="6">
    <source>
        <dbReference type="EMBL" id="KAF1693052.1"/>
    </source>
</evidence>
<reference evidence="6 7" key="1">
    <citation type="submission" date="2017-10" db="EMBL/GenBank/DDBJ databases">
        <title>Whole genome sequencing of members of genus Pseudoxanthomonas.</title>
        <authorList>
            <person name="Kumar S."/>
            <person name="Bansal K."/>
            <person name="Kaur A."/>
            <person name="Patil P."/>
            <person name="Sharma S."/>
            <person name="Patil P.B."/>
        </authorList>
    </citation>
    <scope>NUCLEOTIDE SEQUENCE [LARGE SCALE GENOMIC DNA]</scope>
    <source>
        <strain evidence="6 7">DSM 17801</strain>
    </source>
</reference>
<gene>
    <name evidence="6" type="ORF">CSC65_13135</name>
</gene>
<evidence type="ECO:0000256" key="1">
    <source>
        <dbReference type="ARBA" id="ARBA00010815"/>
    </source>
</evidence>
<dbReference type="RefSeq" id="WP_162411053.1">
    <property type="nucleotide sequence ID" value="NZ_PDWN01000013.1"/>
</dbReference>
<dbReference type="SUPFAM" id="SSF53335">
    <property type="entry name" value="S-adenosyl-L-methionine-dependent methyltransferases"/>
    <property type="match status" value="1"/>
</dbReference>
<evidence type="ECO:0000256" key="4">
    <source>
        <dbReference type="ARBA" id="ARBA00022691"/>
    </source>
</evidence>
<dbReference type="Gene3D" id="3.40.50.150">
    <property type="entry name" value="Vaccinia Virus protein VP39"/>
    <property type="match status" value="1"/>
</dbReference>
<evidence type="ECO:0000256" key="2">
    <source>
        <dbReference type="ARBA" id="ARBA00022603"/>
    </source>
</evidence>
<dbReference type="PANTHER" id="PTHR43667:SF1">
    <property type="entry name" value="CYCLOPROPANE-FATTY-ACYL-PHOSPHOLIPID SYNTHASE"/>
    <property type="match status" value="1"/>
</dbReference>
<dbReference type="EMBL" id="PDWN01000013">
    <property type="protein sequence ID" value="KAF1693052.1"/>
    <property type="molecule type" value="Genomic_DNA"/>
</dbReference>
<keyword evidence="7" id="KW-1185">Reference proteome</keyword>
<dbReference type="NCBIfam" id="NF008686">
    <property type="entry name" value="PRK11705.1"/>
    <property type="match status" value="1"/>
</dbReference>
<keyword evidence="2" id="KW-0489">Methyltransferase</keyword>
<dbReference type="InterPro" id="IPR003333">
    <property type="entry name" value="CMAS"/>
</dbReference>
<protein>
    <submittedName>
        <fullName evidence="6">Cyclopropane-fatty-acyl-phospholipid synthase</fullName>
    </submittedName>
</protein>
<accession>A0ABQ6Z5M8</accession>
<keyword evidence="3" id="KW-0808">Transferase</keyword>
<dbReference type="CDD" id="cd02440">
    <property type="entry name" value="AdoMet_MTases"/>
    <property type="match status" value="1"/>
</dbReference>
<proteinExistence type="inferred from homology"/>
<comment type="caution">
    <text evidence="6">The sequence shown here is derived from an EMBL/GenBank/DDBJ whole genome shotgun (WGS) entry which is preliminary data.</text>
</comment>
<dbReference type="Proteomes" id="UP000788419">
    <property type="component" value="Unassembled WGS sequence"/>
</dbReference>
<keyword evidence="5" id="KW-0443">Lipid metabolism</keyword>
<evidence type="ECO:0000256" key="5">
    <source>
        <dbReference type="ARBA" id="ARBA00023098"/>
    </source>
</evidence>